<protein>
    <recommendedName>
        <fullName evidence="4">tRNA_anti-like</fullName>
    </recommendedName>
</protein>
<reference evidence="3" key="1">
    <citation type="journal article" date="2019" name="Int. J. Syst. Evol. Microbiol.">
        <title>The Global Catalogue of Microorganisms (GCM) 10K type strain sequencing project: providing services to taxonomists for standard genome sequencing and annotation.</title>
        <authorList>
            <consortium name="The Broad Institute Genomics Platform"/>
            <consortium name="The Broad Institute Genome Sequencing Center for Infectious Disease"/>
            <person name="Wu L."/>
            <person name="Ma J."/>
        </authorList>
    </citation>
    <scope>NUCLEOTIDE SEQUENCE [LARGE SCALE GENOMIC DNA]</scope>
    <source>
        <strain evidence="3">CCUG 62952</strain>
    </source>
</reference>
<proteinExistence type="predicted"/>
<sequence length="134" mass="15050">MTNNLKRIAFIILIVIIVLFFGYRYLYQEHRDVAQENAIYSVSAVTLGKEFTENNTAATAKYLDQTIGVSGVVTEVDAEGFTLDNTIYCKLLDVSFNSQSLKGSLQVKGRCIGYDELLELVKLDQVTILDQTNR</sequence>
<evidence type="ECO:0008006" key="4">
    <source>
        <dbReference type="Google" id="ProtNLM"/>
    </source>
</evidence>
<evidence type="ECO:0000256" key="1">
    <source>
        <dbReference type="SAM" id="Phobius"/>
    </source>
</evidence>
<evidence type="ECO:0000313" key="3">
    <source>
        <dbReference type="Proteomes" id="UP001596978"/>
    </source>
</evidence>
<comment type="caution">
    <text evidence="2">The sequence shown here is derived from an EMBL/GenBank/DDBJ whole genome shotgun (WGS) entry which is preliminary data.</text>
</comment>
<keyword evidence="1" id="KW-1133">Transmembrane helix</keyword>
<dbReference type="EMBL" id="JBHTJH010000005">
    <property type="protein sequence ID" value="MFD0862374.1"/>
    <property type="molecule type" value="Genomic_DNA"/>
</dbReference>
<gene>
    <name evidence="2" type="ORF">ACFQ1M_09135</name>
</gene>
<dbReference type="InterPro" id="IPR024422">
    <property type="entry name" value="Protein_unknown_function_OB"/>
</dbReference>
<keyword evidence="1" id="KW-0472">Membrane</keyword>
<feature type="transmembrane region" description="Helical" evidence="1">
    <location>
        <begin position="7"/>
        <end position="27"/>
    </location>
</feature>
<accession>A0ABW3CYG7</accession>
<dbReference type="RefSeq" id="WP_386407239.1">
    <property type="nucleotide sequence ID" value="NZ_JBHTJH010000005.1"/>
</dbReference>
<dbReference type="Proteomes" id="UP001596978">
    <property type="component" value="Unassembled WGS sequence"/>
</dbReference>
<name>A0ABW3CYG7_9FLAO</name>
<organism evidence="2 3">
    <name type="scientific">Sungkyunkwania multivorans</name>
    <dbReference type="NCBI Taxonomy" id="1173618"/>
    <lineage>
        <taxon>Bacteria</taxon>
        <taxon>Pseudomonadati</taxon>
        <taxon>Bacteroidota</taxon>
        <taxon>Flavobacteriia</taxon>
        <taxon>Flavobacteriales</taxon>
        <taxon>Flavobacteriaceae</taxon>
        <taxon>Sungkyunkwania</taxon>
    </lineage>
</organism>
<keyword evidence="1" id="KW-0812">Transmembrane</keyword>
<evidence type="ECO:0000313" key="2">
    <source>
        <dbReference type="EMBL" id="MFD0862374.1"/>
    </source>
</evidence>
<keyword evidence="3" id="KW-1185">Reference proteome</keyword>
<dbReference type="Pfam" id="PF12869">
    <property type="entry name" value="tRNA_anti-like"/>
    <property type="match status" value="1"/>
</dbReference>